<evidence type="ECO:0000256" key="3">
    <source>
        <dbReference type="ARBA" id="ARBA00023015"/>
    </source>
</evidence>
<dbReference type="Gene3D" id="3.90.1460.10">
    <property type="entry name" value="GTF2I-like"/>
    <property type="match status" value="1"/>
</dbReference>
<reference evidence="8" key="1">
    <citation type="submission" date="2018-11" db="EMBL/GenBank/DDBJ databases">
        <authorList>
            <person name="Alioto T."/>
            <person name="Alioto T."/>
        </authorList>
    </citation>
    <scope>NUCLEOTIDE SEQUENCE</scope>
</reference>
<evidence type="ECO:0000256" key="7">
    <source>
        <dbReference type="SAM" id="MobiDB-lite"/>
    </source>
</evidence>
<keyword evidence="9" id="KW-1185">Reference proteome</keyword>
<keyword evidence="5" id="KW-0804">Transcription</keyword>
<evidence type="ECO:0000256" key="1">
    <source>
        <dbReference type="ARBA" id="ARBA00004123"/>
    </source>
</evidence>
<dbReference type="Pfam" id="PF02946">
    <property type="entry name" value="GTF2I"/>
    <property type="match status" value="1"/>
</dbReference>
<feature type="region of interest" description="Disordered" evidence="7">
    <location>
        <begin position="231"/>
        <end position="254"/>
    </location>
</feature>
<accession>A0A8B6EAE6</accession>
<dbReference type="InterPro" id="IPR004212">
    <property type="entry name" value="GTF2I"/>
</dbReference>
<sequence>MDNSKLSEYISDISKMNDTSVWKMKSLDTLTLTLQKTINYLEDLGADVSAWIVLPDPGNNSQIKHVGSKKGSEFILTKPSIDADLQFFLENYHINEKNEMKKASKKVLVDICIKLFDQKYAEALQKISSKFPYSLLSVRGQPWFTLPGFPPDLLPFRHPSKYDVHSLQTIINCKDLVKFNILHKKLQDAYYKNKVPCKNITKSALQNRLSGVVKKSQDQMDKDFMSFIEKDTATHNNQQEDNSKGKKRKEKTECTNDLVVRRSKRRKTLTTKKYVSLLTPSCVSYAAKKKRNQKDQKLKPKTQDLAVTNTNENTFIMQIKEEAADPDDYPLPVGQEEDDSHISILLNVSGGRSITKYDWESDNIHTKSDIVDSVEEHYDPREFDNNHTKSDIIDSVEMTCEEPYGPKESNNIHTQSDRIDRVEEPYGLRETDNIHTKSDIIDSVEMTCDEPSDDLPCSNYTQSDAIFFHSGLVDNQNSGKYFSCSTDSNNCENIMIKIEPIEH</sequence>
<evidence type="ECO:0000313" key="9">
    <source>
        <dbReference type="Proteomes" id="UP000596742"/>
    </source>
</evidence>
<evidence type="ECO:0000256" key="2">
    <source>
        <dbReference type="ARBA" id="ARBA00022737"/>
    </source>
</evidence>
<evidence type="ECO:0000256" key="5">
    <source>
        <dbReference type="ARBA" id="ARBA00023163"/>
    </source>
</evidence>
<keyword evidence="4" id="KW-0238">DNA-binding</keyword>
<proteinExistence type="predicted"/>
<dbReference type="OrthoDB" id="6074903at2759"/>
<dbReference type="AlphaFoldDB" id="A0A8B6EAE6"/>
<evidence type="ECO:0000313" key="8">
    <source>
        <dbReference type="EMBL" id="VDI31153.1"/>
    </source>
</evidence>
<dbReference type="GO" id="GO:0003677">
    <property type="term" value="F:DNA binding"/>
    <property type="evidence" value="ECO:0007669"/>
    <property type="project" value="UniProtKB-KW"/>
</dbReference>
<protein>
    <submittedName>
        <fullName evidence="8">Uncharacterized protein</fullName>
    </submittedName>
</protein>
<dbReference type="PROSITE" id="PS51139">
    <property type="entry name" value="GTF2I"/>
    <property type="match status" value="1"/>
</dbReference>
<keyword evidence="6" id="KW-0539">Nucleus</keyword>
<gene>
    <name evidence="8" type="ORF">MGAL_10B068385</name>
</gene>
<dbReference type="GO" id="GO:0005634">
    <property type="term" value="C:nucleus"/>
    <property type="evidence" value="ECO:0007669"/>
    <property type="project" value="UniProtKB-SubCell"/>
</dbReference>
<comment type="subcellular location">
    <subcellularLocation>
        <location evidence="1">Nucleus</location>
    </subcellularLocation>
</comment>
<keyword evidence="3" id="KW-0805">Transcription regulation</keyword>
<comment type="caution">
    <text evidence="8">The sequence shown here is derived from an EMBL/GenBank/DDBJ whole genome shotgun (WGS) entry which is preliminary data.</text>
</comment>
<name>A0A8B6EAE6_MYTGA</name>
<dbReference type="SUPFAM" id="SSF117773">
    <property type="entry name" value="GTF2I-like repeat"/>
    <property type="match status" value="1"/>
</dbReference>
<evidence type="ECO:0000256" key="4">
    <source>
        <dbReference type="ARBA" id="ARBA00023125"/>
    </source>
</evidence>
<evidence type="ECO:0000256" key="6">
    <source>
        <dbReference type="ARBA" id="ARBA00023242"/>
    </source>
</evidence>
<keyword evidence="2" id="KW-0677">Repeat</keyword>
<dbReference type="InterPro" id="IPR036647">
    <property type="entry name" value="GTF2I-like_rpt_sf"/>
</dbReference>
<dbReference type="EMBL" id="UYJE01004764">
    <property type="protein sequence ID" value="VDI31153.1"/>
    <property type="molecule type" value="Genomic_DNA"/>
</dbReference>
<organism evidence="8 9">
    <name type="scientific">Mytilus galloprovincialis</name>
    <name type="common">Mediterranean mussel</name>
    <dbReference type="NCBI Taxonomy" id="29158"/>
    <lineage>
        <taxon>Eukaryota</taxon>
        <taxon>Metazoa</taxon>
        <taxon>Spiralia</taxon>
        <taxon>Lophotrochozoa</taxon>
        <taxon>Mollusca</taxon>
        <taxon>Bivalvia</taxon>
        <taxon>Autobranchia</taxon>
        <taxon>Pteriomorphia</taxon>
        <taxon>Mytilida</taxon>
        <taxon>Mytiloidea</taxon>
        <taxon>Mytilidae</taxon>
        <taxon>Mytilinae</taxon>
        <taxon>Mytilus</taxon>
    </lineage>
</organism>
<dbReference type="Proteomes" id="UP000596742">
    <property type="component" value="Unassembled WGS sequence"/>
</dbReference>